<evidence type="ECO:0000256" key="5">
    <source>
        <dbReference type="ARBA" id="ARBA00023180"/>
    </source>
</evidence>
<evidence type="ECO:0000256" key="6">
    <source>
        <dbReference type="ARBA" id="ARBA00039155"/>
    </source>
</evidence>
<dbReference type="PANTHER" id="PTHR43142:SF1">
    <property type="entry name" value="CARBOXYLIC ESTER HYDROLASE"/>
    <property type="match status" value="1"/>
</dbReference>
<keyword evidence="5" id="KW-0325">Glycoprotein</keyword>
<evidence type="ECO:0000256" key="2">
    <source>
        <dbReference type="ARBA" id="ARBA00022487"/>
    </source>
</evidence>
<sequence>MHLNEKPVIQTTTGKVRGEKRQTVYGDEFYCFDGIPYAKAPIGELRFKAPLPVERWPGVKDCTQIANKCLQWNRYAQEVQGSEDCLYLNVYAKNLNSSTRLPVMVYLHGGGFNTGDATRLSWGPDYFMMKDVVFITIGYRLGLLGFAHFKDKSLEIPGNAGLKDIILALRWIHDNCENFNGSADNITLFGHSSGSCSTHLLMLSPSAKGLFHKAILMAGFSMELADIPDLQFRLAKHLGYQGSEDNEKEICKFLTEVDYKRLVGFDIWTQEEKEQNNSYPFMPTLETYIDENSIITDDPVIMQRHSWSNNIPLMMGCTSSEANIQYKRFATDESLQYRKYPHYLLPKNLQNLKDENLKMELASKFRDLHFGDKPVTIANYQCALENQSYGIYHAQHRILQSRLKNSTASTYLYRFDFDSPFFNLYRLKHCGPNVRGVGHVDELSYIFFMPGSYKLDTTSPEYKCIEQMIESFYSFAKSSNPTNSKIQPAYWEPVCRTGIPQCLNISYDSTDVINQPEYEKCCVRDELYRMADIILY</sequence>
<dbReference type="AlphaFoldDB" id="A0A068F511"/>
<dbReference type="PANTHER" id="PTHR43142">
    <property type="entry name" value="CARBOXYLIC ESTER HYDROLASE"/>
    <property type="match status" value="1"/>
</dbReference>
<dbReference type="EC" id="3.1.1.1" evidence="6"/>
<dbReference type="SUPFAM" id="SSF53474">
    <property type="entry name" value="alpha/beta-Hydrolases"/>
    <property type="match status" value="1"/>
</dbReference>
<evidence type="ECO:0000256" key="3">
    <source>
        <dbReference type="ARBA" id="ARBA00022801"/>
    </source>
</evidence>
<comment type="similarity">
    <text evidence="1">Belongs to the type-B carboxylesterase/lipase family.</text>
</comment>
<proteinExistence type="evidence at transcript level"/>
<name>A0A068F511_CALSG</name>
<dbReference type="ESTHER" id="calsg-a0a068f511">
    <property type="family name" value="Carb_B_Arthropoda"/>
</dbReference>
<dbReference type="InterPro" id="IPR002018">
    <property type="entry name" value="CarbesteraseB"/>
</dbReference>
<evidence type="ECO:0000259" key="7">
    <source>
        <dbReference type="Pfam" id="PF00135"/>
    </source>
</evidence>
<accession>A0A068F511</accession>
<gene>
    <name evidence="8" type="primary">Est5</name>
</gene>
<evidence type="ECO:0000313" key="8">
    <source>
        <dbReference type="EMBL" id="AID61333.1"/>
    </source>
</evidence>
<evidence type="ECO:0000256" key="4">
    <source>
        <dbReference type="ARBA" id="ARBA00023157"/>
    </source>
</evidence>
<feature type="domain" description="Carboxylesterase type B" evidence="7">
    <location>
        <begin position="6"/>
        <end position="521"/>
    </location>
</feature>
<dbReference type="Pfam" id="PF00135">
    <property type="entry name" value="COesterase"/>
    <property type="match status" value="1"/>
</dbReference>
<reference evidence="8" key="1">
    <citation type="journal article" date="2015" name="BMC Genomics">
        <title>Chemosensory genes identified in the antennal transcriptome of the blowfly Calliphora stygia.</title>
        <authorList>
            <person name="Leitch O.J."/>
            <person name="Papanicolaou A."/>
            <person name="Lennard C."/>
            <person name="Kirkbride K.P."/>
            <person name="Anderson A."/>
        </authorList>
    </citation>
    <scope>NUCLEOTIDE SEQUENCE</scope>
</reference>
<dbReference type="Gene3D" id="3.40.50.1820">
    <property type="entry name" value="alpha/beta hydrolase"/>
    <property type="match status" value="1"/>
</dbReference>
<dbReference type="EMBL" id="KJ702179">
    <property type="protein sequence ID" value="AID61333.1"/>
    <property type="molecule type" value="mRNA"/>
</dbReference>
<keyword evidence="4" id="KW-1015">Disulfide bond</keyword>
<protein>
    <recommendedName>
        <fullName evidence="6">carboxylesterase</fullName>
        <ecNumber evidence="6">3.1.1.1</ecNumber>
    </recommendedName>
</protein>
<keyword evidence="2" id="KW-0719">Serine esterase</keyword>
<dbReference type="InterPro" id="IPR029058">
    <property type="entry name" value="AB_hydrolase_fold"/>
</dbReference>
<evidence type="ECO:0000256" key="1">
    <source>
        <dbReference type="ARBA" id="ARBA00005964"/>
    </source>
</evidence>
<keyword evidence="3" id="KW-0378">Hydrolase</keyword>
<dbReference type="GO" id="GO:0106435">
    <property type="term" value="F:carboxylesterase activity"/>
    <property type="evidence" value="ECO:0007669"/>
    <property type="project" value="UniProtKB-EC"/>
</dbReference>
<organism evidence="8">
    <name type="scientific">Calliphora stygia</name>
    <name type="common">Common brown blowfly</name>
    <dbReference type="NCBI Taxonomy" id="145453"/>
    <lineage>
        <taxon>Eukaryota</taxon>
        <taxon>Metazoa</taxon>
        <taxon>Ecdysozoa</taxon>
        <taxon>Arthropoda</taxon>
        <taxon>Hexapoda</taxon>
        <taxon>Insecta</taxon>
        <taxon>Pterygota</taxon>
        <taxon>Neoptera</taxon>
        <taxon>Endopterygota</taxon>
        <taxon>Diptera</taxon>
        <taxon>Brachycera</taxon>
        <taxon>Muscomorpha</taxon>
        <taxon>Oestroidea</taxon>
        <taxon>Calliphoridae</taxon>
        <taxon>Calliphorinae</taxon>
        <taxon>Calliphora</taxon>
    </lineage>
</organism>